<dbReference type="NCBIfam" id="NF003808">
    <property type="entry name" value="PRK05396.1"/>
    <property type="match status" value="1"/>
</dbReference>
<dbReference type="SUPFAM" id="SSF51735">
    <property type="entry name" value="NAD(P)-binding Rossmann-fold domains"/>
    <property type="match status" value="1"/>
</dbReference>
<keyword evidence="6" id="KW-1185">Reference proteome</keyword>
<comment type="cofactor">
    <cofactor evidence="1">
        <name>Zn(2+)</name>
        <dbReference type="ChEBI" id="CHEBI:29105"/>
    </cofactor>
</comment>
<keyword evidence="2" id="KW-0560">Oxidoreductase</keyword>
<dbReference type="AlphaFoldDB" id="A0A4R2JI75"/>
<reference evidence="5 6" key="1">
    <citation type="submission" date="2019-03" db="EMBL/GenBank/DDBJ databases">
        <title>Genomic Encyclopedia of Type Strains, Phase IV (KMG-IV): sequencing the most valuable type-strain genomes for metagenomic binning, comparative biology and taxonomic classification.</title>
        <authorList>
            <person name="Goeker M."/>
        </authorList>
    </citation>
    <scope>NUCLEOTIDE SEQUENCE [LARGE SCALE GENOMIC DNA]</scope>
    <source>
        <strain evidence="5 6">DSM 45934</strain>
    </source>
</reference>
<feature type="domain" description="Alcohol dehydrogenase-like N-terminal" evidence="4">
    <location>
        <begin position="33"/>
        <end position="143"/>
    </location>
</feature>
<evidence type="ECO:0000259" key="4">
    <source>
        <dbReference type="Pfam" id="PF08240"/>
    </source>
</evidence>
<organism evidence="5 6">
    <name type="scientific">Actinocrispum wychmicini</name>
    <dbReference type="NCBI Taxonomy" id="1213861"/>
    <lineage>
        <taxon>Bacteria</taxon>
        <taxon>Bacillati</taxon>
        <taxon>Actinomycetota</taxon>
        <taxon>Actinomycetes</taxon>
        <taxon>Pseudonocardiales</taxon>
        <taxon>Pseudonocardiaceae</taxon>
        <taxon>Actinocrispum</taxon>
    </lineage>
</organism>
<evidence type="ECO:0000259" key="3">
    <source>
        <dbReference type="Pfam" id="PF00107"/>
    </source>
</evidence>
<dbReference type="PANTHER" id="PTHR43401">
    <property type="entry name" value="L-THREONINE 3-DEHYDROGENASE"/>
    <property type="match status" value="1"/>
</dbReference>
<dbReference type="RefSeq" id="WP_243726960.1">
    <property type="nucleotide sequence ID" value="NZ_SLWS01000004.1"/>
</dbReference>
<dbReference type="SUPFAM" id="SSF50129">
    <property type="entry name" value="GroES-like"/>
    <property type="match status" value="1"/>
</dbReference>
<comment type="caution">
    <text evidence="5">The sequence shown here is derived from an EMBL/GenBank/DDBJ whole genome shotgun (WGS) entry which is preliminary data.</text>
</comment>
<evidence type="ECO:0000313" key="5">
    <source>
        <dbReference type="EMBL" id="TCO59601.1"/>
    </source>
</evidence>
<dbReference type="EMBL" id="SLWS01000004">
    <property type="protein sequence ID" value="TCO59601.1"/>
    <property type="molecule type" value="Genomic_DNA"/>
</dbReference>
<dbReference type="PANTHER" id="PTHR43401:SF2">
    <property type="entry name" value="L-THREONINE 3-DEHYDROGENASE"/>
    <property type="match status" value="1"/>
</dbReference>
<feature type="domain" description="Alcohol dehydrogenase-like C-terminal" evidence="3">
    <location>
        <begin position="181"/>
        <end position="309"/>
    </location>
</feature>
<evidence type="ECO:0000256" key="1">
    <source>
        <dbReference type="ARBA" id="ARBA00001947"/>
    </source>
</evidence>
<dbReference type="InterPro" id="IPR013154">
    <property type="entry name" value="ADH-like_N"/>
</dbReference>
<dbReference type="InterPro" id="IPR013149">
    <property type="entry name" value="ADH-like_C"/>
</dbReference>
<dbReference type="InterPro" id="IPR011032">
    <property type="entry name" value="GroES-like_sf"/>
</dbReference>
<dbReference type="Gene3D" id="3.90.180.10">
    <property type="entry name" value="Medium-chain alcohol dehydrogenases, catalytic domain"/>
    <property type="match status" value="1"/>
</dbReference>
<dbReference type="InterPro" id="IPR036291">
    <property type="entry name" value="NAD(P)-bd_dom_sf"/>
</dbReference>
<dbReference type="Pfam" id="PF08240">
    <property type="entry name" value="ADH_N"/>
    <property type="match status" value="1"/>
</dbReference>
<dbReference type="InterPro" id="IPR050129">
    <property type="entry name" value="Zn_alcohol_dh"/>
</dbReference>
<dbReference type="Proteomes" id="UP000295680">
    <property type="component" value="Unassembled WGS sequence"/>
</dbReference>
<evidence type="ECO:0000313" key="6">
    <source>
        <dbReference type="Proteomes" id="UP000295680"/>
    </source>
</evidence>
<sequence>MNAVPTTMAALVKDHAGPGLELRKVPVPRPAVGEVLVKILRTGICGTDLQIHRWSSWAQRTIDPPMIPGHEFVGEIVAAAAETGGFVPGQLVGAEGHIVCGRCRHCRAGDGHLCPETRGLGVGRDGVFAEYATLPATAVWRHPPDIDLDTATMFDPFGNAVHAATQFPVLDQTVAVTGAGPIGLMAIPVLQHLHARAVVVADPSEFRRDLAIKQGASAVCLAGPEPLASAAKELGCPEGFDIGLEMSGHPDALGALLATVATGGRVAVLGLPAQAVRTDWADISTRMLTVQGVSGRRIFHTWHQMAALVDAGITPASVVTHHFAHTDHATAFDLAASTSAGKLILTWSERGR</sequence>
<dbReference type="Gene3D" id="3.40.50.720">
    <property type="entry name" value="NAD(P)-binding Rossmann-like Domain"/>
    <property type="match status" value="1"/>
</dbReference>
<dbReference type="Pfam" id="PF00107">
    <property type="entry name" value="ADH_zinc_N"/>
    <property type="match status" value="1"/>
</dbReference>
<accession>A0A4R2JI75</accession>
<proteinExistence type="predicted"/>
<name>A0A4R2JI75_9PSEU</name>
<gene>
    <name evidence="5" type="ORF">EV192_104444</name>
</gene>
<evidence type="ECO:0000256" key="2">
    <source>
        <dbReference type="ARBA" id="ARBA00023002"/>
    </source>
</evidence>
<dbReference type="GO" id="GO:0016491">
    <property type="term" value="F:oxidoreductase activity"/>
    <property type="evidence" value="ECO:0007669"/>
    <property type="project" value="UniProtKB-KW"/>
</dbReference>
<protein>
    <submittedName>
        <fullName evidence="5">Threonine 3-dehydrogenase</fullName>
    </submittedName>
</protein>